<name>A0A1I8AYF3_MELHA</name>
<dbReference type="Proteomes" id="UP000095281">
    <property type="component" value="Unplaced"/>
</dbReference>
<sequence>MWKFSILTYIICLVFICTPELVDQENGIYKNSRGQCYINTCANCRDGGCCAEIVPCSGTPAVSQDEEQKVHKNSRGLCYYRTCKNCRDGGCCSVIVPCYE</sequence>
<keyword evidence="1" id="KW-0732">Signal</keyword>
<accession>A0A1I8AYF3</accession>
<evidence type="ECO:0000313" key="3">
    <source>
        <dbReference type="WBParaSite" id="MhA1_Contig1073.frz3.gene12"/>
    </source>
</evidence>
<evidence type="ECO:0000256" key="1">
    <source>
        <dbReference type="SAM" id="SignalP"/>
    </source>
</evidence>
<dbReference type="WBParaSite" id="MhA1_Contig1073.frz3.gene12">
    <property type="protein sequence ID" value="MhA1_Contig1073.frz3.gene12"/>
    <property type="gene ID" value="MhA1_Contig1073.frz3.gene12"/>
</dbReference>
<proteinExistence type="predicted"/>
<dbReference type="AlphaFoldDB" id="A0A1I8AYF3"/>
<feature type="signal peptide" evidence="1">
    <location>
        <begin position="1"/>
        <end position="24"/>
    </location>
</feature>
<feature type="chain" id="PRO_5009315245" evidence="1">
    <location>
        <begin position="25"/>
        <end position="100"/>
    </location>
</feature>
<protein>
    <submittedName>
        <fullName evidence="3">Ixodegrin protein</fullName>
    </submittedName>
</protein>
<reference evidence="3" key="1">
    <citation type="submission" date="2016-11" db="UniProtKB">
        <authorList>
            <consortium name="WormBaseParasite"/>
        </authorList>
    </citation>
    <scope>IDENTIFICATION</scope>
</reference>
<evidence type="ECO:0000313" key="2">
    <source>
        <dbReference type="Proteomes" id="UP000095281"/>
    </source>
</evidence>
<organism evidence="2 3">
    <name type="scientific">Meloidogyne hapla</name>
    <name type="common">Root-knot nematode worm</name>
    <dbReference type="NCBI Taxonomy" id="6305"/>
    <lineage>
        <taxon>Eukaryota</taxon>
        <taxon>Metazoa</taxon>
        <taxon>Ecdysozoa</taxon>
        <taxon>Nematoda</taxon>
        <taxon>Chromadorea</taxon>
        <taxon>Rhabditida</taxon>
        <taxon>Tylenchina</taxon>
        <taxon>Tylenchomorpha</taxon>
        <taxon>Tylenchoidea</taxon>
        <taxon>Meloidogynidae</taxon>
        <taxon>Meloidogyninae</taxon>
        <taxon>Meloidogyne</taxon>
    </lineage>
</organism>
<keyword evidence="2" id="KW-1185">Reference proteome</keyword>